<dbReference type="SUPFAM" id="SSF52540">
    <property type="entry name" value="P-loop containing nucleoside triphosphate hydrolases"/>
    <property type="match status" value="1"/>
</dbReference>
<dbReference type="InterPro" id="IPR014217">
    <property type="entry name" value="Spore_III_AA"/>
</dbReference>
<dbReference type="PANTHER" id="PTHR20953:SF3">
    <property type="entry name" value="P-LOOP CONTAINING NUCLEOSIDE TRIPHOSPHATE HYDROLASES SUPERFAMILY PROTEIN"/>
    <property type="match status" value="1"/>
</dbReference>
<dbReference type="SMART" id="SM00382">
    <property type="entry name" value="AAA"/>
    <property type="match status" value="1"/>
</dbReference>
<dbReference type="InterPro" id="IPR027417">
    <property type="entry name" value="P-loop_NTPase"/>
</dbReference>
<evidence type="ECO:0000256" key="2">
    <source>
        <dbReference type="ARBA" id="ARBA00022840"/>
    </source>
</evidence>
<feature type="domain" description="AAA+ ATPase" evidence="3">
    <location>
        <begin position="158"/>
        <end position="301"/>
    </location>
</feature>
<reference evidence="5" key="1">
    <citation type="journal article" date="2019" name="Microbiology">
        <title>Complete Genome Sequence of an Uncultured Bacterium of the Candidate Phylum Bipolaricaulota.</title>
        <authorList>
            <person name="Kadnikov V.V."/>
            <person name="Mardanov A.V."/>
            <person name="Beletsky A.V."/>
            <person name="Frank Y.A."/>
            <person name="Karnachuk O.V."/>
            <person name="Ravin N.V."/>
        </authorList>
    </citation>
    <scope>NUCLEOTIDE SEQUENCE [LARGE SCALE GENOMIC DNA]</scope>
</reference>
<evidence type="ECO:0000313" key="5">
    <source>
        <dbReference type="Proteomes" id="UP000426444"/>
    </source>
</evidence>
<evidence type="ECO:0000313" key="4">
    <source>
        <dbReference type="EMBL" id="QGT98950.1"/>
    </source>
</evidence>
<dbReference type="InterPro" id="IPR003593">
    <property type="entry name" value="AAA+_ATPase"/>
</dbReference>
<keyword evidence="2" id="KW-0067">ATP-binding</keyword>
<dbReference type="AlphaFoldDB" id="A0A6I6DCU7"/>
<sequence length="317" mass="35112">MFCRDENNIKKDIIPYLSPKIKDLILNLRSQDYTLLEEIRLRCGKPLIIKLGDKDYTVNNKGIFTDELDEGYIADEVDLYRTIASISDNSLYAFEEEIKRGFITIPGGHRVGLAGQVVLNGGDIKTIKDFSGIAIRVAREINNCSVHILPLIYPQRSLPKNTLIISPPRCGKTTILRDIARAISKGYRNNKGLNVALIDERSELAGSFKGIPQLDVGPRTDVLDSCPKAMGMIMATRSLSPQVVVTDEIGRKKDVEAIEECINAGVTVITTVHAKNIEEVKKRPILKGLISSGAFKIGIILSRRNGPGSIEEVVRWD</sequence>
<dbReference type="OrthoDB" id="9768243at2"/>
<dbReference type="KEGG" id="salq:SYNTR_0357"/>
<keyword evidence="5" id="KW-1185">Reference proteome</keyword>
<dbReference type="PANTHER" id="PTHR20953">
    <property type="entry name" value="KINASE-RELATED"/>
    <property type="match status" value="1"/>
</dbReference>
<dbReference type="Proteomes" id="UP000426444">
    <property type="component" value="Chromosome"/>
</dbReference>
<evidence type="ECO:0000259" key="3">
    <source>
        <dbReference type="SMART" id="SM00382"/>
    </source>
</evidence>
<dbReference type="Pfam" id="PF19568">
    <property type="entry name" value="Spore_III_AA"/>
    <property type="match status" value="1"/>
</dbReference>
<gene>
    <name evidence="4" type="ORF">SYNTR_0357</name>
</gene>
<name>A0A6I6DCU7_9FIRM</name>
<dbReference type="Gene3D" id="3.40.50.300">
    <property type="entry name" value="P-loop containing nucleotide triphosphate hydrolases"/>
    <property type="match status" value="1"/>
</dbReference>
<dbReference type="EMBL" id="CP046457">
    <property type="protein sequence ID" value="QGT98950.1"/>
    <property type="molecule type" value="Genomic_DNA"/>
</dbReference>
<dbReference type="InterPro" id="IPR045735">
    <property type="entry name" value="Spore_III_AA_AAA+_ATPase"/>
</dbReference>
<keyword evidence="1" id="KW-0547">Nucleotide-binding</keyword>
<evidence type="ECO:0000256" key="1">
    <source>
        <dbReference type="ARBA" id="ARBA00022741"/>
    </source>
</evidence>
<dbReference type="RefSeq" id="WP_156202893.1">
    <property type="nucleotide sequence ID" value="NZ_CP046457.1"/>
</dbReference>
<dbReference type="GO" id="GO:0005524">
    <property type="term" value="F:ATP binding"/>
    <property type="evidence" value="ECO:0007669"/>
    <property type="project" value="UniProtKB-KW"/>
</dbReference>
<protein>
    <submittedName>
        <fullName evidence="4">Stage III sporulation protein AA</fullName>
    </submittedName>
</protein>
<dbReference type="NCBIfam" id="TIGR02858">
    <property type="entry name" value="spore_III_AA"/>
    <property type="match status" value="1"/>
</dbReference>
<proteinExistence type="predicted"/>
<organism evidence="4 5">
    <name type="scientific">Candidatus Syntrophocurvum alkaliphilum</name>
    <dbReference type="NCBI Taxonomy" id="2293317"/>
    <lineage>
        <taxon>Bacteria</taxon>
        <taxon>Bacillati</taxon>
        <taxon>Bacillota</taxon>
        <taxon>Clostridia</taxon>
        <taxon>Eubacteriales</taxon>
        <taxon>Syntrophomonadaceae</taxon>
        <taxon>Candidatus Syntrophocurvum</taxon>
    </lineage>
</organism>
<accession>A0A6I6DCU7</accession>